<proteinExistence type="predicted"/>
<dbReference type="InterPro" id="IPR050272">
    <property type="entry name" value="Isochorismatase-like_hydrls"/>
</dbReference>
<dbReference type="GO" id="GO:0016787">
    <property type="term" value="F:hydrolase activity"/>
    <property type="evidence" value="ECO:0007669"/>
    <property type="project" value="UniProtKB-KW"/>
</dbReference>
<feature type="domain" description="Isochorismatase-like" evidence="2">
    <location>
        <begin position="6"/>
        <end position="180"/>
    </location>
</feature>
<evidence type="ECO:0000256" key="1">
    <source>
        <dbReference type="ARBA" id="ARBA00022801"/>
    </source>
</evidence>
<dbReference type="InterPro" id="IPR036380">
    <property type="entry name" value="Isochorismatase-like_sf"/>
</dbReference>
<evidence type="ECO:0000259" key="2">
    <source>
        <dbReference type="Pfam" id="PF00857"/>
    </source>
</evidence>
<reference evidence="3" key="1">
    <citation type="submission" date="2022-04" db="EMBL/GenBank/DDBJ databases">
        <title>Hymenobacter sp. isolated from the air.</title>
        <authorList>
            <person name="Won M."/>
            <person name="Lee C.-M."/>
            <person name="Woen H.-Y."/>
            <person name="Kwon S.-W."/>
        </authorList>
    </citation>
    <scope>NUCLEOTIDE SEQUENCE</scope>
    <source>
        <strain evidence="3">5116S-3</strain>
    </source>
</reference>
<dbReference type="SUPFAM" id="SSF52499">
    <property type="entry name" value="Isochorismatase-like hydrolases"/>
    <property type="match status" value="1"/>
</dbReference>
<dbReference type="Pfam" id="PF00857">
    <property type="entry name" value="Isochorismatase"/>
    <property type="match status" value="1"/>
</dbReference>
<name>A0A8T9Q1G7_9BACT</name>
<evidence type="ECO:0000313" key="4">
    <source>
        <dbReference type="Proteomes" id="UP000831796"/>
    </source>
</evidence>
<dbReference type="KEGG" id="hcu:MUN79_21740"/>
<dbReference type="Gene3D" id="3.40.50.850">
    <property type="entry name" value="Isochorismatase-like"/>
    <property type="match status" value="1"/>
</dbReference>
<gene>
    <name evidence="3" type="ORF">MUN79_21740</name>
</gene>
<dbReference type="EMBL" id="CP095046">
    <property type="protein sequence ID" value="UOQ71247.1"/>
    <property type="molecule type" value="Genomic_DNA"/>
</dbReference>
<keyword evidence="4" id="KW-1185">Reference proteome</keyword>
<dbReference type="Proteomes" id="UP000831796">
    <property type="component" value="Chromosome"/>
</dbReference>
<sequence length="190" mass="20545">MQHIPALLLIDFQQAFDNQAYWGGNRNNPQAEANAGRLLAQWRQLGWPVIHIRHDSASPASPLRPGQPGNAFKTEVQPEAGEPIFAKTVNSAFIGTGLQAYLAEHNIHGLFIAGLTTDHCVSTTTRMAGNLGFETYLVADATATFDKTGFDGQHYPAALIHATALASLHGEFATVLTTDQAVEQVRARLT</sequence>
<dbReference type="PANTHER" id="PTHR43540:SF1">
    <property type="entry name" value="ISOCHORISMATASE HYDROLASE"/>
    <property type="match status" value="1"/>
</dbReference>
<dbReference type="AlphaFoldDB" id="A0A8T9Q1G7"/>
<protein>
    <submittedName>
        <fullName evidence="3">Cysteine hydrolase</fullName>
    </submittedName>
</protein>
<dbReference type="PANTHER" id="PTHR43540">
    <property type="entry name" value="PEROXYUREIDOACRYLATE/UREIDOACRYLATE AMIDOHYDROLASE-RELATED"/>
    <property type="match status" value="1"/>
</dbReference>
<evidence type="ECO:0000313" key="3">
    <source>
        <dbReference type="EMBL" id="UOQ71247.1"/>
    </source>
</evidence>
<keyword evidence="1 3" id="KW-0378">Hydrolase</keyword>
<dbReference type="InterPro" id="IPR000868">
    <property type="entry name" value="Isochorismatase-like_dom"/>
</dbReference>
<dbReference type="RefSeq" id="WP_244674655.1">
    <property type="nucleotide sequence ID" value="NZ_CP095046.1"/>
</dbReference>
<dbReference type="CDD" id="cd01014">
    <property type="entry name" value="nicotinamidase_related"/>
    <property type="match status" value="1"/>
</dbReference>
<accession>A0A8T9Q1G7</accession>
<organism evidence="3 4">
    <name type="scientific">Hymenobacter cellulosilyticus</name>
    <dbReference type="NCBI Taxonomy" id="2932248"/>
    <lineage>
        <taxon>Bacteria</taxon>
        <taxon>Pseudomonadati</taxon>
        <taxon>Bacteroidota</taxon>
        <taxon>Cytophagia</taxon>
        <taxon>Cytophagales</taxon>
        <taxon>Hymenobacteraceae</taxon>
        <taxon>Hymenobacter</taxon>
    </lineage>
</organism>